<name>X0T8R0_9ZZZZ</name>
<comment type="caution">
    <text evidence="5">The sequence shown here is derived from an EMBL/GenBank/DDBJ whole genome shotgun (WGS) entry which is preliminary data.</text>
</comment>
<dbReference type="PANTHER" id="PTHR43685">
    <property type="entry name" value="GLYCOSYLTRANSFERASE"/>
    <property type="match status" value="1"/>
</dbReference>
<evidence type="ECO:0000256" key="2">
    <source>
        <dbReference type="ARBA" id="ARBA00022676"/>
    </source>
</evidence>
<gene>
    <name evidence="5" type="ORF">S01H1_04479</name>
</gene>
<sequence>MGKLSVLLPIYNGMTAYPTGRMVNSISSVLRLECEKEVIVIDDGSIDVTAHYLQHYFGDGITLIKNGANRGQAVSLNKGLEAATGDYI</sequence>
<evidence type="ECO:0000259" key="4">
    <source>
        <dbReference type="Pfam" id="PF00535"/>
    </source>
</evidence>
<dbReference type="Gene3D" id="3.90.550.10">
    <property type="entry name" value="Spore Coat Polysaccharide Biosynthesis Protein SpsA, Chain A"/>
    <property type="match status" value="1"/>
</dbReference>
<dbReference type="CDD" id="cd00761">
    <property type="entry name" value="Glyco_tranf_GTA_type"/>
    <property type="match status" value="1"/>
</dbReference>
<dbReference type="EMBL" id="BARS01002362">
    <property type="protein sequence ID" value="GAF84567.1"/>
    <property type="molecule type" value="Genomic_DNA"/>
</dbReference>
<dbReference type="SUPFAM" id="SSF53448">
    <property type="entry name" value="Nucleotide-diphospho-sugar transferases"/>
    <property type="match status" value="1"/>
</dbReference>
<dbReference type="Pfam" id="PF00535">
    <property type="entry name" value="Glycos_transf_2"/>
    <property type="match status" value="1"/>
</dbReference>
<dbReference type="GO" id="GO:0016757">
    <property type="term" value="F:glycosyltransferase activity"/>
    <property type="evidence" value="ECO:0007669"/>
    <property type="project" value="UniProtKB-KW"/>
</dbReference>
<dbReference type="InterPro" id="IPR029044">
    <property type="entry name" value="Nucleotide-diphossugar_trans"/>
</dbReference>
<keyword evidence="3" id="KW-0808">Transferase</keyword>
<dbReference type="AlphaFoldDB" id="X0T8R0"/>
<reference evidence="5" key="1">
    <citation type="journal article" date="2014" name="Front. Microbiol.">
        <title>High frequency of phylogenetically diverse reductive dehalogenase-homologous genes in deep subseafloor sedimentary metagenomes.</title>
        <authorList>
            <person name="Kawai M."/>
            <person name="Futagami T."/>
            <person name="Toyoda A."/>
            <person name="Takaki Y."/>
            <person name="Nishi S."/>
            <person name="Hori S."/>
            <person name="Arai W."/>
            <person name="Tsubouchi T."/>
            <person name="Morono Y."/>
            <person name="Uchiyama I."/>
            <person name="Ito T."/>
            <person name="Fujiyama A."/>
            <person name="Inagaki F."/>
            <person name="Takami H."/>
        </authorList>
    </citation>
    <scope>NUCLEOTIDE SEQUENCE</scope>
    <source>
        <strain evidence="5">Expedition CK06-06</strain>
    </source>
</reference>
<evidence type="ECO:0000313" key="5">
    <source>
        <dbReference type="EMBL" id="GAF84567.1"/>
    </source>
</evidence>
<evidence type="ECO:0000256" key="3">
    <source>
        <dbReference type="ARBA" id="ARBA00022679"/>
    </source>
</evidence>
<organism evidence="5">
    <name type="scientific">marine sediment metagenome</name>
    <dbReference type="NCBI Taxonomy" id="412755"/>
    <lineage>
        <taxon>unclassified sequences</taxon>
        <taxon>metagenomes</taxon>
        <taxon>ecological metagenomes</taxon>
    </lineage>
</organism>
<dbReference type="PANTHER" id="PTHR43685:SF5">
    <property type="entry name" value="GLYCOSYLTRANSFERASE EPSE-RELATED"/>
    <property type="match status" value="1"/>
</dbReference>
<keyword evidence="2" id="KW-0328">Glycosyltransferase</keyword>
<comment type="similarity">
    <text evidence="1">Belongs to the glycosyltransferase 2 family.</text>
</comment>
<feature type="domain" description="Glycosyltransferase 2-like" evidence="4">
    <location>
        <begin position="5"/>
        <end position="88"/>
    </location>
</feature>
<dbReference type="InterPro" id="IPR050834">
    <property type="entry name" value="Glycosyltransf_2"/>
</dbReference>
<evidence type="ECO:0000256" key="1">
    <source>
        <dbReference type="ARBA" id="ARBA00006739"/>
    </source>
</evidence>
<feature type="non-terminal residue" evidence="5">
    <location>
        <position position="88"/>
    </location>
</feature>
<proteinExistence type="inferred from homology"/>
<protein>
    <recommendedName>
        <fullName evidence="4">Glycosyltransferase 2-like domain-containing protein</fullName>
    </recommendedName>
</protein>
<accession>X0T8R0</accession>
<dbReference type="InterPro" id="IPR001173">
    <property type="entry name" value="Glyco_trans_2-like"/>
</dbReference>